<dbReference type="OrthoDB" id="5275938at2759"/>
<evidence type="ECO:0000313" key="3">
    <source>
        <dbReference type="Proteomes" id="UP000309340"/>
    </source>
</evidence>
<gene>
    <name evidence="2" type="ORF">B0A55_10399</name>
</gene>
<dbReference type="AlphaFoldDB" id="A0A4U0WFS7"/>
<proteinExistence type="predicted"/>
<feature type="domain" description="BTB" evidence="1">
    <location>
        <begin position="10"/>
        <end position="87"/>
    </location>
</feature>
<dbReference type="PROSITE" id="PS50097">
    <property type="entry name" value="BTB"/>
    <property type="match status" value="1"/>
</dbReference>
<dbReference type="SUPFAM" id="SSF54695">
    <property type="entry name" value="POZ domain"/>
    <property type="match status" value="1"/>
</dbReference>
<protein>
    <recommendedName>
        <fullName evidence="1">BTB domain-containing protein</fullName>
    </recommendedName>
</protein>
<accession>A0A4U0WFS7</accession>
<dbReference type="Gene3D" id="3.30.710.10">
    <property type="entry name" value="Potassium Channel Kv1.1, Chain A"/>
    <property type="match status" value="1"/>
</dbReference>
<keyword evidence="3" id="KW-1185">Reference proteome</keyword>
<sequence>MERVNILPDGDLVLAVSGSLELRTSTVVLSNASPVFKAMLGPKFAEGQALQADYAGVPHTVTLPDDDPEAMQSLCLILQCGAIAPSSIPAELMVKTTLLADKYDCIDAIKRSAALWAANIDAEKLDLYTVAALSEAAFLQDDTSLFAKYTKVVVLNVTKSSVDELRQVEGCRLEIIDAVAEVAKDALEKITFRIASFVSDTSCYLQDRINIQGYEEDHEDADEDADEHGDYDVEPEVEGAWLRALDWAQLWPEELQSDNLRQLLSNVSAGIIEHLRRETDALKRGIAKVPTAVYLGSLKDTDGSSQTDCGE</sequence>
<dbReference type="STRING" id="329884.A0A4U0WFS7"/>
<dbReference type="EMBL" id="NAJQ01001246">
    <property type="protein sequence ID" value="TKA61288.1"/>
    <property type="molecule type" value="Genomic_DNA"/>
</dbReference>
<name>A0A4U0WFS7_9PEZI</name>
<evidence type="ECO:0000259" key="1">
    <source>
        <dbReference type="PROSITE" id="PS50097"/>
    </source>
</evidence>
<dbReference type="Proteomes" id="UP000309340">
    <property type="component" value="Unassembled WGS sequence"/>
</dbReference>
<evidence type="ECO:0000313" key="2">
    <source>
        <dbReference type="EMBL" id="TKA61288.1"/>
    </source>
</evidence>
<comment type="caution">
    <text evidence="2">The sequence shown here is derived from an EMBL/GenBank/DDBJ whole genome shotgun (WGS) entry which is preliminary data.</text>
</comment>
<reference evidence="2 3" key="1">
    <citation type="submission" date="2017-03" db="EMBL/GenBank/DDBJ databases">
        <title>Genomes of endolithic fungi from Antarctica.</title>
        <authorList>
            <person name="Coleine C."/>
            <person name="Masonjones S."/>
            <person name="Stajich J.E."/>
        </authorList>
    </citation>
    <scope>NUCLEOTIDE SEQUENCE [LARGE SCALE GENOMIC DNA]</scope>
    <source>
        <strain evidence="2 3">CCFEE 5184</strain>
    </source>
</reference>
<dbReference type="Pfam" id="PF00651">
    <property type="entry name" value="BTB"/>
    <property type="match status" value="1"/>
</dbReference>
<dbReference type="InterPro" id="IPR011333">
    <property type="entry name" value="SKP1/BTB/POZ_sf"/>
</dbReference>
<organism evidence="2 3">
    <name type="scientific">Friedmanniomyces simplex</name>
    <dbReference type="NCBI Taxonomy" id="329884"/>
    <lineage>
        <taxon>Eukaryota</taxon>
        <taxon>Fungi</taxon>
        <taxon>Dikarya</taxon>
        <taxon>Ascomycota</taxon>
        <taxon>Pezizomycotina</taxon>
        <taxon>Dothideomycetes</taxon>
        <taxon>Dothideomycetidae</taxon>
        <taxon>Mycosphaerellales</taxon>
        <taxon>Teratosphaeriaceae</taxon>
        <taxon>Friedmanniomyces</taxon>
    </lineage>
</organism>
<dbReference type="InterPro" id="IPR000210">
    <property type="entry name" value="BTB/POZ_dom"/>
</dbReference>